<dbReference type="EMBL" id="ABVL01000011">
    <property type="protein sequence ID" value="EDY18713.1"/>
    <property type="molecule type" value="Genomic_DNA"/>
</dbReference>
<reference evidence="1 2" key="1">
    <citation type="journal article" date="2011" name="J. Bacteriol.">
        <title>Genome sequence of Chthoniobacter flavus Ellin428, an aerobic heterotrophic soil bacterium.</title>
        <authorList>
            <person name="Kant R."/>
            <person name="van Passel M.W."/>
            <person name="Palva A."/>
            <person name="Lucas S."/>
            <person name="Lapidus A."/>
            <person name="Glavina Del Rio T."/>
            <person name="Dalin E."/>
            <person name="Tice H."/>
            <person name="Bruce D."/>
            <person name="Goodwin L."/>
            <person name="Pitluck S."/>
            <person name="Larimer F.W."/>
            <person name="Land M.L."/>
            <person name="Hauser L."/>
            <person name="Sangwan P."/>
            <person name="de Vos W.M."/>
            <person name="Janssen P.H."/>
            <person name="Smidt H."/>
        </authorList>
    </citation>
    <scope>NUCLEOTIDE SEQUENCE [LARGE SCALE GENOMIC DNA]</scope>
    <source>
        <strain evidence="1 2">Ellin428</strain>
    </source>
</reference>
<protein>
    <submittedName>
        <fullName evidence="1">Uncharacterized protein</fullName>
    </submittedName>
</protein>
<accession>B4D4B2</accession>
<comment type="caution">
    <text evidence="1">The sequence shown here is derived from an EMBL/GenBank/DDBJ whole genome shotgun (WGS) entry which is preliminary data.</text>
</comment>
<dbReference type="RefSeq" id="WP_006981075.1">
    <property type="nucleotide sequence ID" value="NZ_ABVL01000011.1"/>
</dbReference>
<keyword evidence="2" id="KW-1185">Reference proteome</keyword>
<dbReference type="Proteomes" id="UP000005824">
    <property type="component" value="Unassembled WGS sequence"/>
</dbReference>
<organism evidence="1 2">
    <name type="scientific">Chthoniobacter flavus Ellin428</name>
    <dbReference type="NCBI Taxonomy" id="497964"/>
    <lineage>
        <taxon>Bacteria</taxon>
        <taxon>Pseudomonadati</taxon>
        <taxon>Verrucomicrobiota</taxon>
        <taxon>Spartobacteria</taxon>
        <taxon>Chthoniobacterales</taxon>
        <taxon>Chthoniobacteraceae</taxon>
        <taxon>Chthoniobacter</taxon>
    </lineage>
</organism>
<name>B4D4B2_9BACT</name>
<evidence type="ECO:0000313" key="2">
    <source>
        <dbReference type="Proteomes" id="UP000005824"/>
    </source>
</evidence>
<gene>
    <name evidence="1" type="ORF">CfE428DRAFT_3750</name>
</gene>
<proteinExistence type="predicted"/>
<dbReference type="AlphaFoldDB" id="B4D4B2"/>
<sequence>MSTETSRVFGEMVTYNDAAGLDKAVGELAPKIEAIFTAQNAALVAKAEEPGAQIARLKQLVQGRKLPTSRSM</sequence>
<dbReference type="InParanoid" id="B4D4B2"/>
<dbReference type="STRING" id="497964.CfE428DRAFT_3750"/>
<evidence type="ECO:0000313" key="1">
    <source>
        <dbReference type="EMBL" id="EDY18713.1"/>
    </source>
</evidence>